<protein>
    <submittedName>
        <fullName evidence="2">Porin family protein</fullName>
    </submittedName>
</protein>
<gene>
    <name evidence="2" type="ORF">WJU16_15560</name>
</gene>
<reference evidence="3" key="1">
    <citation type="submission" date="2024-03" db="EMBL/GenBank/DDBJ databases">
        <title>Chitinophaga horti sp. nov., isolated from garden soil.</title>
        <authorList>
            <person name="Lee D.S."/>
            <person name="Han D.M."/>
            <person name="Baek J.H."/>
            <person name="Choi D.G."/>
            <person name="Jeon J.H."/>
            <person name="Jeon C.O."/>
        </authorList>
    </citation>
    <scope>NUCLEOTIDE SEQUENCE [LARGE SCALE GENOMIC DNA]</scope>
    <source>
        <strain evidence="3">GPA1</strain>
    </source>
</reference>
<dbReference type="InterPro" id="IPR025665">
    <property type="entry name" value="Beta-barrel_OMP_2"/>
</dbReference>
<sequence>MMAAILLASAASLSAQSFSERMSEKSGRKVRFGFKIDPGASFLNPQESGVTRNSGRFYFSYGVLADWFIDNEERYAVASGVQVTHLGSVMQYEAGKGLNGFATTSAEYDLRLQYIEVPVMLKLRTTAEKGFDFYGQFGGIVGMPIRARANVISNMQRFEKQGVLRQIQPLTAGMLLGAGIEYPLSETLTGVVGINYQNNFVDITRNGKWNDGRVTANSFILRLGIYF</sequence>
<dbReference type="Proteomes" id="UP001485459">
    <property type="component" value="Chromosome"/>
</dbReference>
<accession>A0ABZ2YJ63</accession>
<dbReference type="RefSeq" id="WP_341834407.1">
    <property type="nucleotide sequence ID" value="NZ_CP149822.1"/>
</dbReference>
<evidence type="ECO:0000313" key="3">
    <source>
        <dbReference type="Proteomes" id="UP001485459"/>
    </source>
</evidence>
<proteinExistence type="predicted"/>
<evidence type="ECO:0000259" key="1">
    <source>
        <dbReference type="Pfam" id="PF13568"/>
    </source>
</evidence>
<name>A0ABZ2YJ63_9BACT</name>
<keyword evidence="3" id="KW-1185">Reference proteome</keyword>
<dbReference type="Pfam" id="PF13568">
    <property type="entry name" value="OMP_b-brl_2"/>
    <property type="match status" value="1"/>
</dbReference>
<organism evidence="2 3">
    <name type="scientific">Chitinophaga pollutisoli</name>
    <dbReference type="NCBI Taxonomy" id="3133966"/>
    <lineage>
        <taxon>Bacteria</taxon>
        <taxon>Pseudomonadati</taxon>
        <taxon>Bacteroidota</taxon>
        <taxon>Chitinophagia</taxon>
        <taxon>Chitinophagales</taxon>
        <taxon>Chitinophagaceae</taxon>
        <taxon>Chitinophaga</taxon>
    </lineage>
</organism>
<evidence type="ECO:0000313" key="2">
    <source>
        <dbReference type="EMBL" id="WZN39419.1"/>
    </source>
</evidence>
<feature type="domain" description="Outer membrane protein beta-barrel" evidence="1">
    <location>
        <begin position="15"/>
        <end position="189"/>
    </location>
</feature>
<dbReference type="EMBL" id="CP149822">
    <property type="protein sequence ID" value="WZN39419.1"/>
    <property type="molecule type" value="Genomic_DNA"/>
</dbReference>